<protein>
    <submittedName>
        <fullName evidence="4">Uncharacterized protein</fullName>
    </submittedName>
</protein>
<evidence type="ECO:0000256" key="3">
    <source>
        <dbReference type="SAM" id="Phobius"/>
    </source>
</evidence>
<feature type="compositionally biased region" description="Basic and acidic residues" evidence="2">
    <location>
        <begin position="135"/>
        <end position="146"/>
    </location>
</feature>
<dbReference type="Proteomes" id="UP001182556">
    <property type="component" value="Unassembled WGS sequence"/>
</dbReference>
<name>A0AAD9CTY7_PAPLA</name>
<reference evidence="4" key="1">
    <citation type="submission" date="2023-02" db="EMBL/GenBank/DDBJ databases">
        <title>Identification and recombinant expression of a fungal hydrolase from Papiliotrema laurentii that hydrolyzes apple cutin and clears colloidal polyester polyurethane.</title>
        <authorList>
            <consortium name="DOE Joint Genome Institute"/>
            <person name="Roman V.A."/>
            <person name="Bojanowski C."/>
            <person name="Crable B.R."/>
            <person name="Wagner D.N."/>
            <person name="Hung C.S."/>
            <person name="Nadeau L.J."/>
            <person name="Schratz L."/>
            <person name="Haridas S."/>
            <person name="Pangilinan J."/>
            <person name="Lipzen A."/>
            <person name="Na H."/>
            <person name="Yan M."/>
            <person name="Ng V."/>
            <person name="Grigoriev I.V."/>
            <person name="Spatafora J.W."/>
            <person name="Barlow D."/>
            <person name="Biffinger J."/>
            <person name="Kelley-Loughnane N."/>
            <person name="Varaljay V.A."/>
            <person name="Crookes-Goodson W.J."/>
        </authorList>
    </citation>
    <scope>NUCLEOTIDE SEQUENCE</scope>
    <source>
        <strain evidence="4">5307AH</strain>
    </source>
</reference>
<feature type="compositionally biased region" description="Gly residues" evidence="2">
    <location>
        <begin position="529"/>
        <end position="542"/>
    </location>
</feature>
<comment type="caution">
    <text evidence="4">The sequence shown here is derived from an EMBL/GenBank/DDBJ whole genome shotgun (WGS) entry which is preliminary data.</text>
</comment>
<feature type="compositionally biased region" description="Polar residues" evidence="2">
    <location>
        <begin position="41"/>
        <end position="66"/>
    </location>
</feature>
<organism evidence="4 5">
    <name type="scientific">Papiliotrema laurentii</name>
    <name type="common">Cryptococcus laurentii</name>
    <dbReference type="NCBI Taxonomy" id="5418"/>
    <lineage>
        <taxon>Eukaryota</taxon>
        <taxon>Fungi</taxon>
        <taxon>Dikarya</taxon>
        <taxon>Basidiomycota</taxon>
        <taxon>Agaricomycotina</taxon>
        <taxon>Tremellomycetes</taxon>
        <taxon>Tremellales</taxon>
        <taxon>Rhynchogastremaceae</taxon>
        <taxon>Papiliotrema</taxon>
    </lineage>
</organism>
<evidence type="ECO:0000313" key="5">
    <source>
        <dbReference type="Proteomes" id="UP001182556"/>
    </source>
</evidence>
<sequence>MIIPTCTKLIARQAVLPTKYTTNADPVNSATGETQDDMQADSPSTTTRTSFVPNSKTAPTASSSSGGILAQAKATTNLSWWQLLCIALGGVLLLSILSWAWWRARKRKSKDEDRAKQVELEEDKKIKELVEQRRLEEGRRDRRRSMTSDSDNSWSESGTSGSEESYESVSDGGTVVPKRRKKDRRRRRRRSGRGRRGQRYVDDYSTDETDWSDETDYGRYGHRRRKRRRDRPHRSQDTRYRSRRRSYTPSPSPSPSPTPSLPPLPSRSNRSRATRPNPTGSNFRDSVFSTYASMKRAAVQLKYVEAKAKLKQQLEEEDKIERARQAKIQDRVRQANREIELAIQAESANSERPLIPLPPARSSSASMAHLPTPPTRQLKKGYSADSVTQPQSRLLTARKRQASEGVPHIPPGPPPQQTGLGAEIQDLLGRRPVRQADQNSDQWSHHTLKQHRAIAQPTEIDNTFQASWLSHPNGRVAEPQPSGTGSVYLPITRPKDRPMIPPGGLAPAPPPKVKLKSSHMSEGQKSWGVGVGGGSPSGGQGGKWADRLRARR</sequence>
<evidence type="ECO:0000313" key="4">
    <source>
        <dbReference type="EMBL" id="KAK1921886.1"/>
    </source>
</evidence>
<feature type="compositionally biased region" description="Polar residues" evidence="2">
    <location>
        <begin position="385"/>
        <end position="394"/>
    </location>
</feature>
<keyword evidence="3" id="KW-0812">Transmembrane</keyword>
<feature type="compositionally biased region" description="Acidic residues" evidence="2">
    <location>
        <begin position="204"/>
        <end position="215"/>
    </location>
</feature>
<keyword evidence="3" id="KW-1133">Transmembrane helix</keyword>
<feature type="compositionally biased region" description="Polar residues" evidence="2">
    <location>
        <begin position="274"/>
        <end position="287"/>
    </location>
</feature>
<feature type="coiled-coil region" evidence="1">
    <location>
        <begin position="296"/>
        <end position="345"/>
    </location>
</feature>
<feature type="compositionally biased region" description="Basic residues" evidence="2">
    <location>
        <begin position="177"/>
        <end position="198"/>
    </location>
</feature>
<feature type="compositionally biased region" description="Polar residues" evidence="2">
    <location>
        <begin position="22"/>
        <end position="33"/>
    </location>
</feature>
<feature type="compositionally biased region" description="Low complexity" evidence="2">
    <location>
        <begin position="147"/>
        <end position="173"/>
    </location>
</feature>
<feature type="region of interest" description="Disordered" evidence="2">
    <location>
        <begin position="361"/>
        <end position="420"/>
    </location>
</feature>
<dbReference type="AlphaFoldDB" id="A0AAD9CTY7"/>
<accession>A0AAD9CTY7</accession>
<keyword evidence="3" id="KW-0472">Membrane</keyword>
<feature type="region of interest" description="Disordered" evidence="2">
    <location>
        <begin position="135"/>
        <end position="287"/>
    </location>
</feature>
<feature type="transmembrane region" description="Helical" evidence="3">
    <location>
        <begin position="80"/>
        <end position="102"/>
    </location>
</feature>
<dbReference type="EMBL" id="JAODAN010000010">
    <property type="protein sequence ID" value="KAK1921886.1"/>
    <property type="molecule type" value="Genomic_DNA"/>
</dbReference>
<proteinExistence type="predicted"/>
<gene>
    <name evidence="4" type="ORF">DB88DRAFT_86693</name>
</gene>
<evidence type="ECO:0000256" key="2">
    <source>
        <dbReference type="SAM" id="MobiDB-lite"/>
    </source>
</evidence>
<keyword evidence="5" id="KW-1185">Reference proteome</keyword>
<feature type="compositionally biased region" description="Pro residues" evidence="2">
    <location>
        <begin position="250"/>
        <end position="265"/>
    </location>
</feature>
<evidence type="ECO:0000256" key="1">
    <source>
        <dbReference type="SAM" id="Coils"/>
    </source>
</evidence>
<feature type="compositionally biased region" description="Basic residues" evidence="2">
    <location>
        <begin position="220"/>
        <end position="232"/>
    </location>
</feature>
<feature type="region of interest" description="Disordered" evidence="2">
    <location>
        <begin position="22"/>
        <end position="66"/>
    </location>
</feature>
<keyword evidence="1" id="KW-0175">Coiled coil</keyword>
<feature type="region of interest" description="Disordered" evidence="2">
    <location>
        <begin position="473"/>
        <end position="552"/>
    </location>
</feature>